<dbReference type="SUPFAM" id="SSF57667">
    <property type="entry name" value="beta-beta-alpha zinc fingers"/>
    <property type="match status" value="1"/>
</dbReference>
<dbReference type="PANTHER" id="PTHR24404:SF114">
    <property type="entry name" value="KLUMPFUSS, ISOFORM B-RELATED"/>
    <property type="match status" value="1"/>
</dbReference>
<dbReference type="GO" id="GO:0003700">
    <property type="term" value="F:DNA-binding transcription factor activity"/>
    <property type="evidence" value="ECO:0007669"/>
    <property type="project" value="TreeGrafter"/>
</dbReference>
<feature type="compositionally biased region" description="Low complexity" evidence="9">
    <location>
        <begin position="72"/>
        <end position="92"/>
    </location>
</feature>
<dbReference type="GO" id="GO:0008270">
    <property type="term" value="F:zinc ion binding"/>
    <property type="evidence" value="ECO:0007669"/>
    <property type="project" value="UniProtKB-KW"/>
</dbReference>
<dbReference type="InterPro" id="IPR036236">
    <property type="entry name" value="Znf_C2H2_sf"/>
</dbReference>
<keyword evidence="7" id="KW-0539">Nucleus</keyword>
<evidence type="ECO:0000256" key="6">
    <source>
        <dbReference type="ARBA" id="ARBA00023125"/>
    </source>
</evidence>
<keyword evidence="5" id="KW-0862">Zinc</keyword>
<evidence type="ECO:0000256" key="9">
    <source>
        <dbReference type="SAM" id="MobiDB-lite"/>
    </source>
</evidence>
<dbReference type="Proteomes" id="UP001159042">
    <property type="component" value="Unassembled WGS sequence"/>
</dbReference>
<dbReference type="GO" id="GO:0005634">
    <property type="term" value="C:nucleus"/>
    <property type="evidence" value="ECO:0007669"/>
    <property type="project" value="UniProtKB-SubCell"/>
</dbReference>
<evidence type="ECO:0000313" key="12">
    <source>
        <dbReference type="Proteomes" id="UP001159042"/>
    </source>
</evidence>
<dbReference type="GO" id="GO:0006357">
    <property type="term" value="P:regulation of transcription by RNA polymerase II"/>
    <property type="evidence" value="ECO:0007669"/>
    <property type="project" value="TreeGrafter"/>
</dbReference>
<protein>
    <recommendedName>
        <fullName evidence="10">C2H2-type domain-containing protein</fullName>
    </recommendedName>
</protein>
<gene>
    <name evidence="11" type="ORF">NQ315_013230</name>
</gene>
<evidence type="ECO:0000259" key="10">
    <source>
        <dbReference type="PROSITE" id="PS50157"/>
    </source>
</evidence>
<keyword evidence="4 8" id="KW-0863">Zinc-finger</keyword>
<proteinExistence type="predicted"/>
<dbReference type="GO" id="GO:0045892">
    <property type="term" value="P:negative regulation of DNA-templated transcription"/>
    <property type="evidence" value="ECO:0007669"/>
    <property type="project" value="UniProtKB-ARBA"/>
</dbReference>
<reference evidence="11 12" key="1">
    <citation type="journal article" date="2023" name="Insect Mol. Biol.">
        <title>Genome sequencing provides insights into the evolution of gene families encoding plant cell wall-degrading enzymes in longhorned beetles.</title>
        <authorList>
            <person name="Shin N.R."/>
            <person name="Okamura Y."/>
            <person name="Kirsch R."/>
            <person name="Pauchet Y."/>
        </authorList>
    </citation>
    <scope>NUCLEOTIDE SEQUENCE [LARGE SCALE GENOMIC DNA]</scope>
    <source>
        <strain evidence="11">EAD_L_NR</strain>
    </source>
</reference>
<keyword evidence="3" id="KW-0677">Repeat</keyword>
<dbReference type="EMBL" id="JANEYG010000355">
    <property type="protein sequence ID" value="KAJ8910093.1"/>
    <property type="molecule type" value="Genomic_DNA"/>
</dbReference>
<evidence type="ECO:0000313" key="11">
    <source>
        <dbReference type="EMBL" id="KAJ8910093.1"/>
    </source>
</evidence>
<feature type="region of interest" description="Disordered" evidence="9">
    <location>
        <begin position="58"/>
        <end position="104"/>
    </location>
</feature>
<feature type="region of interest" description="Disordered" evidence="9">
    <location>
        <begin position="116"/>
        <end position="140"/>
    </location>
</feature>
<dbReference type="InterPro" id="IPR050589">
    <property type="entry name" value="Ikaros_C2H2-ZF"/>
</dbReference>
<dbReference type="FunFam" id="3.30.160.60:FF:002239">
    <property type="entry name" value="Zinc finger protein 226"/>
    <property type="match status" value="1"/>
</dbReference>
<keyword evidence="6" id="KW-0238">DNA-binding</keyword>
<comment type="subcellular location">
    <subcellularLocation>
        <location evidence="1">Nucleus</location>
    </subcellularLocation>
</comment>
<evidence type="ECO:0000256" key="4">
    <source>
        <dbReference type="ARBA" id="ARBA00022771"/>
    </source>
</evidence>
<dbReference type="PROSITE" id="PS50157">
    <property type="entry name" value="ZINC_FINGER_C2H2_2"/>
    <property type="match status" value="2"/>
</dbReference>
<dbReference type="Pfam" id="PF00096">
    <property type="entry name" value="zf-C2H2"/>
    <property type="match status" value="2"/>
</dbReference>
<dbReference type="InterPro" id="IPR013087">
    <property type="entry name" value="Znf_C2H2_type"/>
</dbReference>
<evidence type="ECO:0000256" key="5">
    <source>
        <dbReference type="ARBA" id="ARBA00022833"/>
    </source>
</evidence>
<dbReference type="Gene3D" id="3.30.160.60">
    <property type="entry name" value="Classic Zinc Finger"/>
    <property type="match status" value="2"/>
</dbReference>
<keyword evidence="12" id="KW-1185">Reference proteome</keyword>
<accession>A0AAV8V7C6</accession>
<evidence type="ECO:0000256" key="1">
    <source>
        <dbReference type="ARBA" id="ARBA00004123"/>
    </source>
</evidence>
<dbReference type="GO" id="GO:0000978">
    <property type="term" value="F:RNA polymerase II cis-regulatory region sequence-specific DNA binding"/>
    <property type="evidence" value="ECO:0007669"/>
    <property type="project" value="TreeGrafter"/>
</dbReference>
<sequence>MNQKRNVYIIECDICGSCFNQATHLKNHAKVHSGEKPFKCDICSVGFSDRFALKRHRNIHEKYGRTKPNPPTSNSDDGTTNNTSSDSMNTSTVTIATGTQDGTDHEEIIETKYEEKFETVDSSNEMSEEMSDMSELQVQL</sequence>
<dbReference type="PROSITE" id="PS00028">
    <property type="entry name" value="ZINC_FINGER_C2H2_1"/>
    <property type="match status" value="2"/>
</dbReference>
<name>A0AAV8V7C6_9CUCU</name>
<keyword evidence="2" id="KW-0479">Metal-binding</keyword>
<evidence type="ECO:0000256" key="7">
    <source>
        <dbReference type="ARBA" id="ARBA00023242"/>
    </source>
</evidence>
<organism evidence="11 12">
    <name type="scientific">Exocentrus adspersus</name>
    <dbReference type="NCBI Taxonomy" id="1586481"/>
    <lineage>
        <taxon>Eukaryota</taxon>
        <taxon>Metazoa</taxon>
        <taxon>Ecdysozoa</taxon>
        <taxon>Arthropoda</taxon>
        <taxon>Hexapoda</taxon>
        <taxon>Insecta</taxon>
        <taxon>Pterygota</taxon>
        <taxon>Neoptera</taxon>
        <taxon>Endopterygota</taxon>
        <taxon>Coleoptera</taxon>
        <taxon>Polyphaga</taxon>
        <taxon>Cucujiformia</taxon>
        <taxon>Chrysomeloidea</taxon>
        <taxon>Cerambycidae</taxon>
        <taxon>Lamiinae</taxon>
        <taxon>Acanthocinini</taxon>
        <taxon>Exocentrus</taxon>
    </lineage>
</organism>
<dbReference type="SMART" id="SM00355">
    <property type="entry name" value="ZnF_C2H2"/>
    <property type="match status" value="2"/>
</dbReference>
<comment type="caution">
    <text evidence="11">The sequence shown here is derived from an EMBL/GenBank/DDBJ whole genome shotgun (WGS) entry which is preliminary data.</text>
</comment>
<evidence type="ECO:0000256" key="3">
    <source>
        <dbReference type="ARBA" id="ARBA00022737"/>
    </source>
</evidence>
<dbReference type="AlphaFoldDB" id="A0AAV8V7C6"/>
<feature type="domain" description="C2H2-type" evidence="10">
    <location>
        <begin position="10"/>
        <end position="37"/>
    </location>
</feature>
<dbReference type="PANTHER" id="PTHR24404">
    <property type="entry name" value="ZINC FINGER PROTEIN"/>
    <property type="match status" value="1"/>
</dbReference>
<dbReference type="FunFam" id="3.30.160.60:FF:003737">
    <property type="entry name" value="zinc finger protein 429-like isoform X1"/>
    <property type="match status" value="1"/>
</dbReference>
<evidence type="ECO:0000256" key="8">
    <source>
        <dbReference type="PROSITE-ProRule" id="PRU00042"/>
    </source>
</evidence>
<feature type="domain" description="C2H2-type" evidence="10">
    <location>
        <begin position="38"/>
        <end position="60"/>
    </location>
</feature>
<evidence type="ECO:0000256" key="2">
    <source>
        <dbReference type="ARBA" id="ARBA00022723"/>
    </source>
</evidence>